<dbReference type="PROSITE" id="PS51198">
    <property type="entry name" value="UVRD_HELICASE_ATP_BIND"/>
    <property type="match status" value="1"/>
</dbReference>
<evidence type="ECO:0000259" key="10">
    <source>
        <dbReference type="PROSITE" id="PS51198"/>
    </source>
</evidence>
<evidence type="ECO:0000313" key="12">
    <source>
        <dbReference type="Proteomes" id="UP000655589"/>
    </source>
</evidence>
<dbReference type="GO" id="GO:0003677">
    <property type="term" value="F:DNA binding"/>
    <property type="evidence" value="ECO:0007669"/>
    <property type="project" value="InterPro"/>
</dbReference>
<evidence type="ECO:0000256" key="7">
    <source>
        <dbReference type="ARBA" id="ARBA00034808"/>
    </source>
</evidence>
<dbReference type="InterPro" id="IPR014016">
    <property type="entry name" value="UvrD-like_ATP-bd"/>
</dbReference>
<keyword evidence="5" id="KW-0413">Isomerase</keyword>
<dbReference type="PANTHER" id="PTHR11070">
    <property type="entry name" value="UVRD / RECB / PCRA DNA HELICASE FAMILY MEMBER"/>
    <property type="match status" value="1"/>
</dbReference>
<dbReference type="AlphaFoldDB" id="A0A8H9L8H7"/>
<reference evidence="11" key="2">
    <citation type="submission" date="2020-09" db="EMBL/GenBank/DDBJ databases">
        <authorList>
            <person name="Sun Q."/>
            <person name="Ohkuma M."/>
        </authorList>
    </citation>
    <scope>NUCLEOTIDE SEQUENCE</scope>
    <source>
        <strain evidence="11">JCM 3051</strain>
    </source>
</reference>
<feature type="domain" description="UvrD-like helicase ATP-binding" evidence="10">
    <location>
        <begin position="9"/>
        <end position="486"/>
    </location>
</feature>
<evidence type="ECO:0000256" key="8">
    <source>
        <dbReference type="ARBA" id="ARBA00048988"/>
    </source>
</evidence>
<proteinExistence type="predicted"/>
<evidence type="ECO:0000256" key="4">
    <source>
        <dbReference type="ARBA" id="ARBA00022840"/>
    </source>
</evidence>
<reference evidence="11" key="1">
    <citation type="journal article" date="2014" name="Int. J. Syst. Evol. Microbiol.">
        <title>Complete genome sequence of Corynebacterium casei LMG S-19264T (=DSM 44701T), isolated from a smear-ripened cheese.</title>
        <authorList>
            <consortium name="US DOE Joint Genome Institute (JGI-PGF)"/>
            <person name="Walter F."/>
            <person name="Albersmeier A."/>
            <person name="Kalinowski J."/>
            <person name="Ruckert C."/>
        </authorList>
    </citation>
    <scope>NUCLEOTIDE SEQUENCE</scope>
    <source>
        <strain evidence="11">JCM 3051</strain>
    </source>
</reference>
<dbReference type="InterPro" id="IPR014017">
    <property type="entry name" value="DNA_helicase_UvrD-like_C"/>
</dbReference>
<dbReference type="GO" id="GO:0005524">
    <property type="term" value="F:ATP binding"/>
    <property type="evidence" value="ECO:0007669"/>
    <property type="project" value="UniProtKB-UniRule"/>
</dbReference>
<keyword evidence="2 9" id="KW-0378">Hydrolase</keyword>
<dbReference type="InterPro" id="IPR000212">
    <property type="entry name" value="DNA_helicase_UvrD/REP"/>
</dbReference>
<keyword evidence="12" id="KW-1185">Reference proteome</keyword>
<keyword evidence="4 9" id="KW-0067">ATP-binding</keyword>
<sequence length="594" mass="65042">MEAVSDMVNLDTGQRAAVEIEPETRQVVVAGPGSGKTEVVAALIEHLIEEEDLEPTTEILVISFSNAAVHAAAGRLARKGLDPVTVQTMDSLALEILRDVGDVDPATLSFDARVGEATKVLRDEGWDRLAAVRHLVVDEVQDVVGLRADFLLTILDLLDRDGGFTLLGDLAQAIYDFQLDERSRTTSADLLARASTNGDVQEKVLTGQYRARTRDARGAARLRDTVVAGGDALEDFEAEVVHAGTVPDVVRVARSWQGTTAFLTQTNGQAMLVAREVAEAGSAVRLRRRADQRVVARWVAEALADWRPASIRRDELFERLEQLDVRHDPADLWRALRTVAGSHGNELDVGRLARRLAGSRPLPPQVVHQQDDGLIVSTVHRAKGLEFDNVVLVDFATYGTRESVDPAEDRRCRFVALTRARDRIVRVDGRSRRVFRQGDDRWYVGGYKKWQTFGFELRAGDLDSTTVPGDDAVLTQEHLATKVRSGDDVELALDPRRSSLDVPTYTLLHDGVVVGRTSETFGTALARRIGPAEKRAHGILPWPRLSGAKVEDVVTVAGEAAAHVGRRGLWLGVTTAGMLDVRWGLGENTGENDD</sequence>
<evidence type="ECO:0000313" key="11">
    <source>
        <dbReference type="EMBL" id="GGM37818.1"/>
    </source>
</evidence>
<dbReference type="Pfam" id="PF13361">
    <property type="entry name" value="UvrD_C"/>
    <property type="match status" value="1"/>
</dbReference>
<comment type="catalytic activity">
    <reaction evidence="8">
        <text>ATP + H2O = ADP + phosphate + H(+)</text>
        <dbReference type="Rhea" id="RHEA:13065"/>
        <dbReference type="ChEBI" id="CHEBI:15377"/>
        <dbReference type="ChEBI" id="CHEBI:15378"/>
        <dbReference type="ChEBI" id="CHEBI:30616"/>
        <dbReference type="ChEBI" id="CHEBI:43474"/>
        <dbReference type="ChEBI" id="CHEBI:456216"/>
        <dbReference type="EC" id="5.6.2.4"/>
    </reaction>
</comment>
<organism evidence="11 12">
    <name type="scientific">Promicromonospora citrea</name>
    <dbReference type="NCBI Taxonomy" id="43677"/>
    <lineage>
        <taxon>Bacteria</taxon>
        <taxon>Bacillati</taxon>
        <taxon>Actinomycetota</taxon>
        <taxon>Actinomycetes</taxon>
        <taxon>Micrococcales</taxon>
        <taxon>Promicromonosporaceae</taxon>
        <taxon>Promicromonospora</taxon>
    </lineage>
</organism>
<keyword evidence="1 9" id="KW-0547">Nucleotide-binding</keyword>
<dbReference type="Proteomes" id="UP000655589">
    <property type="component" value="Unassembled WGS sequence"/>
</dbReference>
<gene>
    <name evidence="11" type="ORF">GCM10010102_36780</name>
</gene>
<dbReference type="EC" id="5.6.2.4" evidence="7"/>
<dbReference type="GO" id="GO:0000725">
    <property type="term" value="P:recombinational repair"/>
    <property type="evidence" value="ECO:0007669"/>
    <property type="project" value="TreeGrafter"/>
</dbReference>
<comment type="caution">
    <text evidence="11">The sequence shown here is derived from an EMBL/GenBank/DDBJ whole genome shotgun (WGS) entry which is preliminary data.</text>
</comment>
<dbReference type="GO" id="GO:0043138">
    <property type="term" value="F:3'-5' DNA helicase activity"/>
    <property type="evidence" value="ECO:0007669"/>
    <property type="project" value="UniProtKB-EC"/>
</dbReference>
<dbReference type="EMBL" id="BMPT01000018">
    <property type="protein sequence ID" value="GGM37818.1"/>
    <property type="molecule type" value="Genomic_DNA"/>
</dbReference>
<keyword evidence="3 9" id="KW-0347">Helicase</keyword>
<dbReference type="Pfam" id="PF00580">
    <property type="entry name" value="UvrD-helicase"/>
    <property type="match status" value="1"/>
</dbReference>
<evidence type="ECO:0000256" key="6">
    <source>
        <dbReference type="ARBA" id="ARBA00034617"/>
    </source>
</evidence>
<evidence type="ECO:0000256" key="3">
    <source>
        <dbReference type="ARBA" id="ARBA00022806"/>
    </source>
</evidence>
<dbReference type="Gene3D" id="3.40.50.300">
    <property type="entry name" value="P-loop containing nucleotide triphosphate hydrolases"/>
    <property type="match status" value="2"/>
</dbReference>
<name>A0A8H9L8H7_9MICO</name>
<dbReference type="GO" id="GO:0016787">
    <property type="term" value="F:hydrolase activity"/>
    <property type="evidence" value="ECO:0007669"/>
    <property type="project" value="UniProtKB-UniRule"/>
</dbReference>
<protein>
    <recommendedName>
        <fullName evidence="7">DNA 3'-5' helicase</fullName>
        <ecNumber evidence="7">5.6.2.4</ecNumber>
    </recommendedName>
</protein>
<accession>A0A8H9L8H7</accession>
<evidence type="ECO:0000256" key="1">
    <source>
        <dbReference type="ARBA" id="ARBA00022741"/>
    </source>
</evidence>
<feature type="binding site" evidence="9">
    <location>
        <begin position="30"/>
        <end position="37"/>
    </location>
    <ligand>
        <name>ATP</name>
        <dbReference type="ChEBI" id="CHEBI:30616"/>
    </ligand>
</feature>
<evidence type="ECO:0000256" key="2">
    <source>
        <dbReference type="ARBA" id="ARBA00022801"/>
    </source>
</evidence>
<evidence type="ECO:0000256" key="5">
    <source>
        <dbReference type="ARBA" id="ARBA00023235"/>
    </source>
</evidence>
<dbReference type="InterPro" id="IPR027417">
    <property type="entry name" value="P-loop_NTPase"/>
</dbReference>
<evidence type="ECO:0000256" key="9">
    <source>
        <dbReference type="PROSITE-ProRule" id="PRU00560"/>
    </source>
</evidence>
<dbReference type="PANTHER" id="PTHR11070:SF2">
    <property type="entry name" value="ATP-DEPENDENT DNA HELICASE SRS2"/>
    <property type="match status" value="1"/>
</dbReference>
<dbReference type="SUPFAM" id="SSF52540">
    <property type="entry name" value="P-loop containing nucleoside triphosphate hydrolases"/>
    <property type="match status" value="1"/>
</dbReference>
<comment type="catalytic activity">
    <reaction evidence="6">
        <text>Couples ATP hydrolysis with the unwinding of duplex DNA by translocating in the 3'-5' direction.</text>
        <dbReference type="EC" id="5.6.2.4"/>
    </reaction>
</comment>